<name>A0AAE8BQR5_9CAUD</name>
<feature type="transmembrane region" description="Helical" evidence="2">
    <location>
        <begin position="70"/>
        <end position="90"/>
    </location>
</feature>
<protein>
    <submittedName>
        <fullName evidence="3">Uncharacterized protein</fullName>
    </submittedName>
</protein>
<proteinExistence type="predicted"/>
<dbReference type="Proteomes" id="UP000828678">
    <property type="component" value="Segment"/>
</dbReference>
<feature type="coiled-coil region" evidence="1">
    <location>
        <begin position="19"/>
        <end position="46"/>
    </location>
</feature>
<accession>A0AAE8BQR5</accession>
<keyword evidence="1" id="KW-0175">Coiled coil</keyword>
<sequence length="134" mass="15483">MADNITVSDEKLGRLTSTVENAVEDIKDVKQTIQKFEENFMNKLDRFEQRAETREKDFNEFVIKVKQHELLWKIVGSMALSSVGIALYILGQSNTNYESMQTLRTRVTVLEYQINPKDAPKPIIVQRNSTESEK</sequence>
<keyword evidence="2" id="KW-1133">Transmembrane helix</keyword>
<gene>
    <name evidence="3" type="primary">27</name>
    <name evidence="3" type="ORF">AH03_27</name>
</gene>
<keyword evidence="2" id="KW-0812">Transmembrane</keyword>
<evidence type="ECO:0000313" key="3">
    <source>
        <dbReference type="EMBL" id="QZA70440.1"/>
    </source>
</evidence>
<keyword evidence="2" id="KW-0472">Membrane</keyword>
<evidence type="ECO:0000256" key="2">
    <source>
        <dbReference type="SAM" id="Phobius"/>
    </source>
</evidence>
<evidence type="ECO:0000313" key="4">
    <source>
        <dbReference type="Proteomes" id="UP000828678"/>
    </source>
</evidence>
<organism evidence="3 4">
    <name type="scientific">Erwinia phage AH03</name>
    <dbReference type="NCBI Taxonomy" id="2869568"/>
    <lineage>
        <taxon>Viruses</taxon>
        <taxon>Duplodnaviria</taxon>
        <taxon>Heunggongvirae</taxon>
        <taxon>Uroviricota</taxon>
        <taxon>Caudoviricetes</taxon>
        <taxon>Ahotrevirus</taxon>
        <taxon>Ahotrevirus AH03</taxon>
    </lineage>
</organism>
<reference evidence="3" key="1">
    <citation type="submission" date="2021-07" db="EMBL/GenBank/DDBJ databases">
        <authorList>
            <person name="Roth S.J."/>
            <person name="Krukonis G.P."/>
            <person name="Delesalle V.A."/>
        </authorList>
    </citation>
    <scope>NUCLEOTIDE SEQUENCE</scope>
</reference>
<evidence type="ECO:0000256" key="1">
    <source>
        <dbReference type="SAM" id="Coils"/>
    </source>
</evidence>
<dbReference type="EMBL" id="MZ501266">
    <property type="protein sequence ID" value="QZA70440.1"/>
    <property type="molecule type" value="Genomic_DNA"/>
</dbReference>
<keyword evidence="4" id="KW-1185">Reference proteome</keyword>